<keyword evidence="4" id="KW-0418">Kinase</keyword>
<proteinExistence type="inferred from homology"/>
<gene>
    <name evidence="4" type="ORF">B0I35DRAFT_405818</name>
</gene>
<reference evidence="4" key="1">
    <citation type="journal article" date="2021" name="Nat. Commun.">
        <title>Genetic determinants of endophytism in the Arabidopsis root mycobiome.</title>
        <authorList>
            <person name="Mesny F."/>
            <person name="Miyauchi S."/>
            <person name="Thiergart T."/>
            <person name="Pickel B."/>
            <person name="Atanasova L."/>
            <person name="Karlsson M."/>
            <person name="Huettel B."/>
            <person name="Barry K.W."/>
            <person name="Haridas S."/>
            <person name="Chen C."/>
            <person name="Bauer D."/>
            <person name="Andreopoulos W."/>
            <person name="Pangilinan J."/>
            <person name="LaButti K."/>
            <person name="Riley R."/>
            <person name="Lipzen A."/>
            <person name="Clum A."/>
            <person name="Drula E."/>
            <person name="Henrissat B."/>
            <person name="Kohler A."/>
            <person name="Grigoriev I.V."/>
            <person name="Martin F.M."/>
            <person name="Hacquard S."/>
        </authorList>
    </citation>
    <scope>NUCLEOTIDE SEQUENCE</scope>
    <source>
        <strain evidence="4">MPI-CAGE-CH-0235</strain>
    </source>
</reference>
<dbReference type="SUPFAM" id="SSF55874">
    <property type="entry name" value="ATPase domain of HSP90 chaperone/DNA topoisomerase II/histidine kinase"/>
    <property type="match status" value="1"/>
</dbReference>
<dbReference type="InterPro" id="IPR038973">
    <property type="entry name" value="MutL/Mlh/Pms-like"/>
</dbReference>
<evidence type="ECO:0000259" key="3">
    <source>
        <dbReference type="SMART" id="SM01340"/>
    </source>
</evidence>
<dbReference type="Pfam" id="PF01119">
    <property type="entry name" value="DNA_mis_repair"/>
    <property type="match status" value="1"/>
</dbReference>
<evidence type="ECO:0000313" key="4">
    <source>
        <dbReference type="EMBL" id="KAH7326605.1"/>
    </source>
</evidence>
<feature type="domain" description="DNA mismatch repair protein S5" evidence="3">
    <location>
        <begin position="246"/>
        <end position="376"/>
    </location>
</feature>
<evidence type="ECO:0000256" key="2">
    <source>
        <dbReference type="ARBA" id="ARBA00022763"/>
    </source>
</evidence>
<dbReference type="InterPro" id="IPR002099">
    <property type="entry name" value="MutL/Mlh/PMS"/>
</dbReference>
<protein>
    <submittedName>
        <fullName evidence="4">Histidine kinase-like ATPase</fullName>
    </submittedName>
</protein>
<dbReference type="InterPro" id="IPR036890">
    <property type="entry name" value="HATPase_C_sf"/>
</dbReference>
<organism evidence="4 5">
    <name type="scientific">Stachybotrys elegans</name>
    <dbReference type="NCBI Taxonomy" id="80388"/>
    <lineage>
        <taxon>Eukaryota</taxon>
        <taxon>Fungi</taxon>
        <taxon>Dikarya</taxon>
        <taxon>Ascomycota</taxon>
        <taxon>Pezizomycotina</taxon>
        <taxon>Sordariomycetes</taxon>
        <taxon>Hypocreomycetidae</taxon>
        <taxon>Hypocreales</taxon>
        <taxon>Stachybotryaceae</taxon>
        <taxon>Stachybotrys</taxon>
    </lineage>
</organism>
<dbReference type="GO" id="GO:0016887">
    <property type="term" value="F:ATP hydrolysis activity"/>
    <property type="evidence" value="ECO:0007669"/>
    <property type="project" value="InterPro"/>
</dbReference>
<dbReference type="GO" id="GO:0005524">
    <property type="term" value="F:ATP binding"/>
    <property type="evidence" value="ECO:0007669"/>
    <property type="project" value="InterPro"/>
</dbReference>
<dbReference type="Gene3D" id="3.30.230.10">
    <property type="match status" value="1"/>
</dbReference>
<sequence>MVDILKWPVHERVAACLSWIGCCFKKSDSMPISALSSSTVRLLGSSAAIVTPCHLVKELLENAIDAGATSIEVNISANTVDRIQVRDNGHGIDFNDFDCLGRPDHTSKMTCFEDLQIKGVSTLGFRGQALASAACLAGICITTRTKQDPVASRLTLVPGLGGVQERKPISAPVGTTVNASKLFNALPVRKQQALKDSNKTLAKIKSLLQSYSLARCHVKLTFKVVGEARPRWAYSPSQFPTIEDAATQVFGISIASYYLHLSHEVTGSSERVTLQVLMPKPRCDLLSLKAVGVYINVNGRPIDSSRGLARKIAKLFRSCITKDRTIGSSVPFLHMSIVASPGSYDPNISAAKDEVLFPDEQQLLDDFEAMCNRVYTYSEASEDSIDALPLENLDTRNTSTPVVEKSQSGLPKLSSVTQADVPSPTVSRMRTAMRVDLSRKISDATDDATIVDMVDIQVPPREDPKRRDEKCAEAPWISTYSRTNQIRALKKRK</sequence>
<dbReference type="Pfam" id="PF13589">
    <property type="entry name" value="HATPase_c_3"/>
    <property type="match status" value="1"/>
</dbReference>
<evidence type="ECO:0000313" key="5">
    <source>
        <dbReference type="Proteomes" id="UP000813444"/>
    </source>
</evidence>
<dbReference type="SUPFAM" id="SSF54211">
    <property type="entry name" value="Ribosomal protein S5 domain 2-like"/>
    <property type="match status" value="1"/>
</dbReference>
<accession>A0A8K0T515</accession>
<dbReference type="PANTHER" id="PTHR10073:SF41">
    <property type="entry name" value="MISMATCH REPAIR PROTEIN, PUTATIVE (AFU_ORTHOLOGUE AFUA_8G05820)-RELATED"/>
    <property type="match status" value="1"/>
</dbReference>
<dbReference type="GO" id="GO:0030983">
    <property type="term" value="F:mismatched DNA binding"/>
    <property type="evidence" value="ECO:0007669"/>
    <property type="project" value="InterPro"/>
</dbReference>
<dbReference type="EMBL" id="JAGPNK010000002">
    <property type="protein sequence ID" value="KAH7326605.1"/>
    <property type="molecule type" value="Genomic_DNA"/>
</dbReference>
<dbReference type="NCBIfam" id="TIGR00585">
    <property type="entry name" value="mutl"/>
    <property type="match status" value="1"/>
</dbReference>
<dbReference type="InterPro" id="IPR020568">
    <property type="entry name" value="Ribosomal_Su5_D2-typ_SF"/>
</dbReference>
<keyword evidence="5" id="KW-1185">Reference proteome</keyword>
<dbReference type="GO" id="GO:0016301">
    <property type="term" value="F:kinase activity"/>
    <property type="evidence" value="ECO:0007669"/>
    <property type="project" value="UniProtKB-KW"/>
</dbReference>
<dbReference type="InterPro" id="IPR014721">
    <property type="entry name" value="Ribsml_uS5_D2-typ_fold_subgr"/>
</dbReference>
<keyword evidence="4" id="KW-0808">Transferase</keyword>
<dbReference type="InterPro" id="IPR013507">
    <property type="entry name" value="DNA_mismatch_S5_2-like"/>
</dbReference>
<keyword evidence="2" id="KW-0227">DNA damage</keyword>
<comment type="similarity">
    <text evidence="1">Belongs to the DNA mismatch repair MutL/HexB family.</text>
</comment>
<name>A0A8K0T515_9HYPO</name>
<dbReference type="OrthoDB" id="10263226at2759"/>
<dbReference type="GO" id="GO:0006298">
    <property type="term" value="P:mismatch repair"/>
    <property type="evidence" value="ECO:0007669"/>
    <property type="project" value="InterPro"/>
</dbReference>
<dbReference type="Proteomes" id="UP000813444">
    <property type="component" value="Unassembled WGS sequence"/>
</dbReference>
<dbReference type="PANTHER" id="PTHR10073">
    <property type="entry name" value="DNA MISMATCH REPAIR PROTEIN MLH, PMS, MUTL"/>
    <property type="match status" value="1"/>
</dbReference>
<dbReference type="Gene3D" id="3.30.565.10">
    <property type="entry name" value="Histidine kinase-like ATPase, C-terminal domain"/>
    <property type="match status" value="1"/>
</dbReference>
<dbReference type="GO" id="GO:0061982">
    <property type="term" value="P:meiosis I cell cycle process"/>
    <property type="evidence" value="ECO:0007669"/>
    <property type="project" value="UniProtKB-ARBA"/>
</dbReference>
<comment type="caution">
    <text evidence="4">The sequence shown here is derived from an EMBL/GenBank/DDBJ whole genome shotgun (WGS) entry which is preliminary data.</text>
</comment>
<dbReference type="GO" id="GO:0140664">
    <property type="term" value="F:ATP-dependent DNA damage sensor activity"/>
    <property type="evidence" value="ECO:0007669"/>
    <property type="project" value="InterPro"/>
</dbReference>
<dbReference type="AlphaFoldDB" id="A0A8K0T515"/>
<dbReference type="SMART" id="SM01340">
    <property type="entry name" value="DNA_mis_repair"/>
    <property type="match status" value="1"/>
</dbReference>
<dbReference type="FunFam" id="3.30.565.10:FF:000017">
    <property type="entry name" value="PMS1 homolog 1, mismatch repair system component"/>
    <property type="match status" value="1"/>
</dbReference>
<dbReference type="GO" id="GO:0032389">
    <property type="term" value="C:MutLalpha complex"/>
    <property type="evidence" value="ECO:0007669"/>
    <property type="project" value="TreeGrafter"/>
</dbReference>
<evidence type="ECO:0000256" key="1">
    <source>
        <dbReference type="ARBA" id="ARBA00006082"/>
    </source>
</evidence>